<organism evidence="4 6">
    <name type="scientific">Roseburia intestinalis</name>
    <dbReference type="NCBI Taxonomy" id="166486"/>
    <lineage>
        <taxon>Bacteria</taxon>
        <taxon>Bacillati</taxon>
        <taxon>Bacillota</taxon>
        <taxon>Clostridia</taxon>
        <taxon>Lachnospirales</taxon>
        <taxon>Lachnospiraceae</taxon>
        <taxon>Roseburia</taxon>
    </lineage>
</organism>
<reference evidence="5 6" key="1">
    <citation type="submission" date="2018-08" db="EMBL/GenBank/DDBJ databases">
        <title>A genome reference for cultivated species of the human gut microbiota.</title>
        <authorList>
            <person name="Zou Y."/>
            <person name="Xue W."/>
            <person name="Luo G."/>
        </authorList>
    </citation>
    <scope>NUCLEOTIDE SEQUENCE [LARGE SCALE GENOMIC DNA]</scope>
    <source>
        <strain evidence="4 6">AM22-21LB</strain>
        <strain evidence="3 5">AM37-1AC</strain>
    </source>
</reference>
<dbReference type="Proteomes" id="UP000284051">
    <property type="component" value="Unassembled WGS sequence"/>
</dbReference>
<name>A0A3R6E6S4_9FIRM</name>
<evidence type="ECO:0000313" key="6">
    <source>
        <dbReference type="Proteomes" id="UP000284051"/>
    </source>
</evidence>
<dbReference type="EMBL" id="WNAJ01000029">
    <property type="protein sequence ID" value="MTR86810.1"/>
    <property type="molecule type" value="Genomic_DNA"/>
</dbReference>
<gene>
    <name evidence="4" type="ORF">DW264_00270</name>
    <name evidence="3" type="ORF">DW856_12695</name>
    <name evidence="2" type="ORF">GCK47_08580</name>
    <name evidence="1" type="ORF">GMD50_17595</name>
</gene>
<comment type="caution">
    <text evidence="4">The sequence shown here is derived from an EMBL/GenBank/DDBJ whole genome shotgun (WGS) entry which is preliminary data.</text>
</comment>
<reference evidence="1 7" key="2">
    <citation type="journal article" date="2019" name="Nat. Med.">
        <title>A library of human gut bacterial isolates paired with longitudinal multiomics data enables mechanistic microbiome research.</title>
        <authorList>
            <person name="Poyet M."/>
            <person name="Groussin M."/>
            <person name="Gibbons S.M."/>
            <person name="Avila-Pacheco J."/>
            <person name="Jiang X."/>
            <person name="Kearney S.M."/>
            <person name="Perrotta A.R."/>
            <person name="Berdy B."/>
            <person name="Zhao S."/>
            <person name="Lieberman T.D."/>
            <person name="Swanson P.K."/>
            <person name="Smith M."/>
            <person name="Roesemann S."/>
            <person name="Alexander J.E."/>
            <person name="Rich S.A."/>
            <person name="Livny J."/>
            <person name="Vlamakis H."/>
            <person name="Clish C."/>
            <person name="Bullock K."/>
            <person name="Deik A."/>
            <person name="Scott J."/>
            <person name="Pierce K.A."/>
            <person name="Xavier R.J."/>
            <person name="Alm E.J."/>
        </authorList>
    </citation>
    <scope>NUCLEOTIDE SEQUENCE [LARGE SCALE GENOMIC DNA]</scope>
    <source>
        <strain evidence="1 7">BIOML-A1</strain>
    </source>
</reference>
<evidence type="ECO:0000313" key="2">
    <source>
        <dbReference type="EMBL" id="MVQ45758.1"/>
    </source>
</evidence>
<proteinExistence type="predicted"/>
<evidence type="ECO:0000313" key="4">
    <source>
        <dbReference type="EMBL" id="RHG30726.1"/>
    </source>
</evidence>
<evidence type="ECO:0000313" key="7">
    <source>
        <dbReference type="Proteomes" id="UP000478483"/>
    </source>
</evidence>
<dbReference type="RefSeq" id="WP_118413411.1">
    <property type="nucleotide sequence ID" value="NZ_JBLYGU010000010.1"/>
</dbReference>
<reference evidence="2 8" key="3">
    <citation type="submission" date="2019-10" db="EMBL/GenBank/DDBJ databases">
        <title>Roseburia spp. ameliorate alcoholic fatty liver via restoration of gut barrier function.</title>
        <authorList>
            <person name="Seo B."/>
            <person name="Ko G."/>
        </authorList>
    </citation>
    <scope>NUCLEOTIDE SEQUENCE [LARGE SCALE GENOMIC DNA]</scope>
    <source>
        <strain evidence="2 8">SNUG30017</strain>
    </source>
</reference>
<dbReference type="EMBL" id="WGGT01000009">
    <property type="protein sequence ID" value="MVQ45758.1"/>
    <property type="molecule type" value="Genomic_DNA"/>
</dbReference>
<dbReference type="Proteomes" id="UP000479531">
    <property type="component" value="Unassembled WGS sequence"/>
</dbReference>
<dbReference type="EMBL" id="QRID01000001">
    <property type="protein sequence ID" value="RHG30726.1"/>
    <property type="molecule type" value="Genomic_DNA"/>
</dbReference>
<accession>A0A3R6E6S4</accession>
<dbReference type="Proteomes" id="UP000478483">
    <property type="component" value="Unassembled WGS sequence"/>
</dbReference>
<evidence type="ECO:0000313" key="3">
    <source>
        <dbReference type="EMBL" id="RHC15933.1"/>
    </source>
</evidence>
<evidence type="ECO:0000313" key="8">
    <source>
        <dbReference type="Proteomes" id="UP000479531"/>
    </source>
</evidence>
<dbReference type="EMBL" id="QSHO01000011">
    <property type="protein sequence ID" value="RHC15933.1"/>
    <property type="molecule type" value="Genomic_DNA"/>
</dbReference>
<protein>
    <submittedName>
        <fullName evidence="4">Uncharacterized protein</fullName>
    </submittedName>
</protein>
<dbReference type="Proteomes" id="UP000283513">
    <property type="component" value="Unassembled WGS sequence"/>
</dbReference>
<evidence type="ECO:0000313" key="1">
    <source>
        <dbReference type="EMBL" id="MTR86810.1"/>
    </source>
</evidence>
<sequence length="116" mass="13743">MTDKELEELFKRKIHLELKAFEEKMLDLEPEEIYYNALRIDGMNNVFECLNEMSQKMEPHEMKELLVVPDLLAFLCDCWMQSRDNSVEEMREYLQKEMIALCEKANGCDLTEGKGK</sequence>
<dbReference type="AlphaFoldDB" id="A0A3R6E6S4"/>
<evidence type="ECO:0000313" key="5">
    <source>
        <dbReference type="Proteomes" id="UP000283513"/>
    </source>
</evidence>